<comment type="caution">
    <text evidence="1">The sequence shown here is derived from an EMBL/GenBank/DDBJ whole genome shotgun (WGS) entry which is preliminary data.</text>
</comment>
<evidence type="ECO:0000313" key="2">
    <source>
        <dbReference type="Proteomes" id="UP000257109"/>
    </source>
</evidence>
<accession>A0A371HK35</accession>
<organism evidence="1 2">
    <name type="scientific">Mucuna pruriens</name>
    <name type="common">Velvet bean</name>
    <name type="synonym">Dolichos pruriens</name>
    <dbReference type="NCBI Taxonomy" id="157652"/>
    <lineage>
        <taxon>Eukaryota</taxon>
        <taxon>Viridiplantae</taxon>
        <taxon>Streptophyta</taxon>
        <taxon>Embryophyta</taxon>
        <taxon>Tracheophyta</taxon>
        <taxon>Spermatophyta</taxon>
        <taxon>Magnoliopsida</taxon>
        <taxon>eudicotyledons</taxon>
        <taxon>Gunneridae</taxon>
        <taxon>Pentapetalae</taxon>
        <taxon>rosids</taxon>
        <taxon>fabids</taxon>
        <taxon>Fabales</taxon>
        <taxon>Fabaceae</taxon>
        <taxon>Papilionoideae</taxon>
        <taxon>50 kb inversion clade</taxon>
        <taxon>NPAAA clade</taxon>
        <taxon>indigoferoid/millettioid clade</taxon>
        <taxon>Phaseoleae</taxon>
        <taxon>Mucuna</taxon>
    </lineage>
</organism>
<dbReference type="Proteomes" id="UP000257109">
    <property type="component" value="Unassembled WGS sequence"/>
</dbReference>
<dbReference type="AlphaFoldDB" id="A0A371HK35"/>
<dbReference type="EMBL" id="QJKJ01002384">
    <property type="protein sequence ID" value="RDY03104.1"/>
    <property type="molecule type" value="Genomic_DNA"/>
</dbReference>
<protein>
    <submittedName>
        <fullName evidence="1">Mitochondrial protein</fullName>
    </submittedName>
</protein>
<dbReference type="PANTHER" id="PTHR11439">
    <property type="entry name" value="GAG-POL-RELATED RETROTRANSPOSON"/>
    <property type="match status" value="1"/>
</dbReference>
<dbReference type="CDD" id="cd09272">
    <property type="entry name" value="RNase_HI_RT_Ty1"/>
    <property type="match status" value="1"/>
</dbReference>
<dbReference type="PANTHER" id="PTHR11439:SF511">
    <property type="match status" value="1"/>
</dbReference>
<proteinExistence type="predicted"/>
<name>A0A371HK35_MUCPR</name>
<sequence length="217" mass="24971">MLDCKPCGFPMEPHHGLFAEMGESYLNPSQYRHLIGHLIYITITRLEIAYSIHILTTHSSLGQGFLLSKHGNLKLTGYCDLDWASYPTTRRSISGYIIKLRTNSISWKTKKKMTILCLSCEDEYRVMSHATNEVIWLQSLLSTLQVPYSDPTPLFCDNYTSSTLKWIVTLFENTYKIEDKSFNTCPPSNRHKQFHHLLSKLEVHDLHSLSSQGSNRN</sequence>
<dbReference type="OrthoDB" id="113257at2759"/>
<feature type="non-terminal residue" evidence="1">
    <location>
        <position position="1"/>
    </location>
</feature>
<keyword evidence="2" id="KW-1185">Reference proteome</keyword>
<gene>
    <name evidence="1" type="ORF">CR513_13357</name>
</gene>
<dbReference type="STRING" id="157652.A0A371HK35"/>
<evidence type="ECO:0000313" key="1">
    <source>
        <dbReference type="EMBL" id="RDY03104.1"/>
    </source>
</evidence>
<reference evidence="1" key="1">
    <citation type="submission" date="2018-05" db="EMBL/GenBank/DDBJ databases">
        <title>Draft genome of Mucuna pruriens seed.</title>
        <authorList>
            <person name="Nnadi N.E."/>
            <person name="Vos R."/>
            <person name="Hasami M.H."/>
            <person name="Devisetty U.K."/>
            <person name="Aguiy J.C."/>
        </authorList>
    </citation>
    <scope>NUCLEOTIDE SEQUENCE [LARGE SCALE GENOMIC DNA]</scope>
    <source>
        <strain evidence="1">JCA_2017</strain>
    </source>
</reference>